<keyword evidence="6" id="KW-1185">Reference proteome</keyword>
<sequence length="198" mass="21294">MLLLGAALATDPLAAGATAQCQNAKCGGVDISYPFAMNSSSCPMVPAFEVSCNDMGNGVYKPFVGDVELLSIDVQLGQVRVGNRISYSCYNKSSRQIDSNVWELTLTGTGYRFSDSANKFIVTGCRTLAYIADQDYVGKYMSGCVSVCRRGDLIGVIDGVCSEKGCCQTTIPKGLDYYQMWFEESMNTSGIYNGTPCS</sequence>
<evidence type="ECO:0000256" key="2">
    <source>
        <dbReference type="ARBA" id="ARBA00022729"/>
    </source>
</evidence>
<dbReference type="PANTHER" id="PTHR33491">
    <property type="entry name" value="OSJNBA0016N04.9 PROTEIN"/>
    <property type="match status" value="1"/>
</dbReference>
<dbReference type="EnsemblPlants" id="OMERI04G08620.1">
    <property type="protein sequence ID" value="OMERI04G08620.1"/>
    <property type="gene ID" value="OMERI04G08620"/>
</dbReference>
<dbReference type="STRING" id="40149.A0A0E0DD28"/>
<evidence type="ECO:0000259" key="4">
    <source>
        <dbReference type="Pfam" id="PF13947"/>
    </source>
</evidence>
<feature type="domain" description="Wall-associated receptor kinase galacturonan-binding" evidence="4">
    <location>
        <begin position="21"/>
        <end position="81"/>
    </location>
</feature>
<dbReference type="Pfam" id="PF13947">
    <property type="entry name" value="GUB_WAK_bind"/>
    <property type="match status" value="1"/>
</dbReference>
<name>A0A0E0DD28_9ORYZ</name>
<comment type="subcellular location">
    <subcellularLocation>
        <location evidence="1">Membrane</location>
        <topology evidence="1">Single-pass membrane protein</topology>
    </subcellularLocation>
</comment>
<evidence type="ECO:0000313" key="6">
    <source>
        <dbReference type="Proteomes" id="UP000008021"/>
    </source>
</evidence>
<dbReference type="AlphaFoldDB" id="A0A0E0DD28"/>
<dbReference type="eggNOG" id="ENOG502QQPF">
    <property type="taxonomic scope" value="Eukaryota"/>
</dbReference>
<dbReference type="Gramene" id="OMERI04G08620.1">
    <property type="protein sequence ID" value="OMERI04G08620.1"/>
    <property type="gene ID" value="OMERI04G08620"/>
</dbReference>
<dbReference type="GO" id="GO:0030247">
    <property type="term" value="F:polysaccharide binding"/>
    <property type="evidence" value="ECO:0007669"/>
    <property type="project" value="InterPro"/>
</dbReference>
<dbReference type="InterPro" id="IPR025287">
    <property type="entry name" value="WAK_GUB"/>
</dbReference>
<protein>
    <recommendedName>
        <fullName evidence="4">Wall-associated receptor kinase galacturonan-binding domain-containing protein</fullName>
    </recommendedName>
</protein>
<evidence type="ECO:0000313" key="5">
    <source>
        <dbReference type="EnsemblPlants" id="OMERI04G08620.1"/>
    </source>
</evidence>
<evidence type="ECO:0000256" key="3">
    <source>
        <dbReference type="SAM" id="SignalP"/>
    </source>
</evidence>
<dbReference type="HOGENOM" id="CLU_000288_43_10_1"/>
<accession>A0A0E0DD28</accession>
<reference evidence="5" key="1">
    <citation type="submission" date="2015-04" db="UniProtKB">
        <authorList>
            <consortium name="EnsemblPlants"/>
        </authorList>
    </citation>
    <scope>IDENTIFICATION</scope>
</reference>
<dbReference type="Proteomes" id="UP000008021">
    <property type="component" value="Chromosome 4"/>
</dbReference>
<reference evidence="5" key="2">
    <citation type="submission" date="2018-05" db="EMBL/GenBank/DDBJ databases">
        <title>OmerRS3 (Oryza meridionalis Reference Sequence Version 3).</title>
        <authorList>
            <person name="Zhang J."/>
            <person name="Kudrna D."/>
            <person name="Lee S."/>
            <person name="Talag J."/>
            <person name="Welchert J."/>
            <person name="Wing R.A."/>
        </authorList>
    </citation>
    <scope>NUCLEOTIDE SEQUENCE [LARGE SCALE GENOMIC DNA]</scope>
    <source>
        <strain evidence="5">cv. OR44</strain>
    </source>
</reference>
<dbReference type="GO" id="GO:0016020">
    <property type="term" value="C:membrane"/>
    <property type="evidence" value="ECO:0007669"/>
    <property type="project" value="UniProtKB-SubCell"/>
</dbReference>
<evidence type="ECO:0000256" key="1">
    <source>
        <dbReference type="ARBA" id="ARBA00004167"/>
    </source>
</evidence>
<feature type="signal peptide" evidence="3">
    <location>
        <begin position="1"/>
        <end position="16"/>
    </location>
</feature>
<proteinExistence type="predicted"/>
<feature type="chain" id="PRO_5002356781" description="Wall-associated receptor kinase galacturonan-binding domain-containing protein" evidence="3">
    <location>
        <begin position="17"/>
        <end position="198"/>
    </location>
</feature>
<keyword evidence="2 3" id="KW-0732">Signal</keyword>
<organism evidence="5">
    <name type="scientific">Oryza meridionalis</name>
    <dbReference type="NCBI Taxonomy" id="40149"/>
    <lineage>
        <taxon>Eukaryota</taxon>
        <taxon>Viridiplantae</taxon>
        <taxon>Streptophyta</taxon>
        <taxon>Embryophyta</taxon>
        <taxon>Tracheophyta</taxon>
        <taxon>Spermatophyta</taxon>
        <taxon>Magnoliopsida</taxon>
        <taxon>Liliopsida</taxon>
        <taxon>Poales</taxon>
        <taxon>Poaceae</taxon>
        <taxon>BOP clade</taxon>
        <taxon>Oryzoideae</taxon>
        <taxon>Oryzeae</taxon>
        <taxon>Oryzinae</taxon>
        <taxon>Oryza</taxon>
    </lineage>
</organism>